<evidence type="ECO:0000313" key="7">
    <source>
        <dbReference type="Proteomes" id="UP000235703"/>
    </source>
</evidence>
<evidence type="ECO:0000256" key="2">
    <source>
        <dbReference type="ARBA" id="ARBA00022801"/>
    </source>
</evidence>
<dbReference type="InterPro" id="IPR050248">
    <property type="entry name" value="Polysacc_deacetylase_ArnD"/>
</dbReference>
<evidence type="ECO:0000256" key="1">
    <source>
        <dbReference type="ARBA" id="ARBA00022723"/>
    </source>
</evidence>
<keyword evidence="1" id="KW-0479">Metal-binding</keyword>
<feature type="domain" description="NodB homology" evidence="5">
    <location>
        <begin position="285"/>
        <end position="458"/>
    </location>
</feature>
<dbReference type="GO" id="GO:0005975">
    <property type="term" value="P:carbohydrate metabolic process"/>
    <property type="evidence" value="ECO:0007669"/>
    <property type="project" value="InterPro"/>
</dbReference>
<gene>
    <name evidence="6" type="ORF">CJ198_01340</name>
</gene>
<feature type="signal peptide" evidence="4">
    <location>
        <begin position="1"/>
        <end position="25"/>
    </location>
</feature>
<dbReference type="CDD" id="cd10954">
    <property type="entry name" value="CE4_CtAXE_like"/>
    <property type="match status" value="1"/>
</dbReference>
<dbReference type="InterPro" id="IPR002509">
    <property type="entry name" value="NODB_dom"/>
</dbReference>
<keyword evidence="2" id="KW-0378">Hydrolase</keyword>
<dbReference type="AlphaFoldDB" id="A0A2N6PKK6"/>
<proteinExistence type="predicted"/>
<feature type="chain" id="PRO_5039617365" description="NodB homology domain-containing protein" evidence="4">
    <location>
        <begin position="26"/>
        <end position="491"/>
    </location>
</feature>
<evidence type="ECO:0000256" key="4">
    <source>
        <dbReference type="SAM" id="SignalP"/>
    </source>
</evidence>
<evidence type="ECO:0000259" key="5">
    <source>
        <dbReference type="PROSITE" id="PS51677"/>
    </source>
</evidence>
<accession>A0A2N6PKK6</accession>
<comment type="caution">
    <text evidence="6">The sequence shown here is derived from an EMBL/GenBank/DDBJ whole genome shotgun (WGS) entry which is preliminary data.</text>
</comment>
<feature type="region of interest" description="Disordered" evidence="3">
    <location>
        <begin position="255"/>
        <end position="275"/>
    </location>
</feature>
<dbReference type="GO" id="GO:0016810">
    <property type="term" value="F:hydrolase activity, acting on carbon-nitrogen (but not peptide) bonds"/>
    <property type="evidence" value="ECO:0007669"/>
    <property type="project" value="InterPro"/>
</dbReference>
<dbReference type="Proteomes" id="UP000235703">
    <property type="component" value="Unassembled WGS sequence"/>
</dbReference>
<name>A0A2N6PKK6_9MICO</name>
<dbReference type="GO" id="GO:0046872">
    <property type="term" value="F:metal ion binding"/>
    <property type="evidence" value="ECO:0007669"/>
    <property type="project" value="UniProtKB-KW"/>
</dbReference>
<dbReference type="RefSeq" id="WP_102160046.1">
    <property type="nucleotide sequence ID" value="NZ_PNFZ01000001.1"/>
</dbReference>
<dbReference type="PROSITE" id="PS51677">
    <property type="entry name" value="NODB"/>
    <property type="match status" value="1"/>
</dbReference>
<organism evidence="6 7">
    <name type="scientific">Brevibacterium luteolum</name>
    <dbReference type="NCBI Taxonomy" id="199591"/>
    <lineage>
        <taxon>Bacteria</taxon>
        <taxon>Bacillati</taxon>
        <taxon>Actinomycetota</taxon>
        <taxon>Actinomycetes</taxon>
        <taxon>Micrococcales</taxon>
        <taxon>Brevibacteriaceae</taxon>
        <taxon>Brevibacterium</taxon>
    </lineage>
</organism>
<protein>
    <recommendedName>
        <fullName evidence="5">NodB homology domain-containing protein</fullName>
    </recommendedName>
</protein>
<dbReference type="PANTHER" id="PTHR10587">
    <property type="entry name" value="GLYCOSYL TRANSFERASE-RELATED"/>
    <property type="match status" value="1"/>
</dbReference>
<keyword evidence="4" id="KW-0732">Signal</keyword>
<dbReference type="PROSITE" id="PS51257">
    <property type="entry name" value="PROKAR_LIPOPROTEIN"/>
    <property type="match status" value="1"/>
</dbReference>
<dbReference type="SUPFAM" id="SSF88713">
    <property type="entry name" value="Glycoside hydrolase/deacetylase"/>
    <property type="match status" value="1"/>
</dbReference>
<dbReference type="InterPro" id="IPR011330">
    <property type="entry name" value="Glyco_hydro/deAcase_b/a-brl"/>
</dbReference>
<dbReference type="OrthoDB" id="9763050at2"/>
<dbReference type="Pfam" id="PF01522">
    <property type="entry name" value="Polysacc_deac_1"/>
    <property type="match status" value="1"/>
</dbReference>
<keyword evidence="7" id="KW-1185">Reference proteome</keyword>
<evidence type="ECO:0000313" key="6">
    <source>
        <dbReference type="EMBL" id="PMB99211.1"/>
    </source>
</evidence>
<dbReference type="Gene3D" id="3.20.20.370">
    <property type="entry name" value="Glycoside hydrolase/deacetylase"/>
    <property type="match status" value="1"/>
</dbReference>
<dbReference type="EMBL" id="PNFZ01000001">
    <property type="protein sequence ID" value="PMB99211.1"/>
    <property type="molecule type" value="Genomic_DNA"/>
</dbReference>
<reference evidence="6 7" key="1">
    <citation type="submission" date="2017-09" db="EMBL/GenBank/DDBJ databases">
        <title>Bacterial strain isolated from the female urinary microbiota.</title>
        <authorList>
            <person name="Thomas-White K."/>
            <person name="Kumar N."/>
            <person name="Forster S."/>
            <person name="Putonti C."/>
            <person name="Lawley T."/>
            <person name="Wolfe A.J."/>
        </authorList>
    </citation>
    <scope>NUCLEOTIDE SEQUENCE [LARGE SCALE GENOMIC DNA]</scope>
    <source>
        <strain evidence="6 7">UMB0680</strain>
    </source>
</reference>
<evidence type="ECO:0000256" key="3">
    <source>
        <dbReference type="SAM" id="MobiDB-lite"/>
    </source>
</evidence>
<dbReference type="PANTHER" id="PTHR10587:SF133">
    <property type="entry name" value="CHITIN DEACETYLASE 1-RELATED"/>
    <property type="match status" value="1"/>
</dbReference>
<sequence length="491" mass="52645">MSRRPRAAVASAAIAALLLSGCASNGTSREAAAQVTALADGRTPFAAAAEPADVLGQRHESDSPDYTLRFPEVRGAEAFNRKISAFVSELRRQRLPESESSGAGGKKAVPGEYELDWQVTQNCRSHVSFLLHDRSTLPGAGPEAYFTKVLDRDAGTEIPAAELFTKAGQRELATHVLEALQRKGYRTSAHDAAHLSSVQVEAITTGTTVDGHGGLVTHLGSGIVNARGDDSVAVSFTGDQARDWLTAAGREWLNDSAPGPQLKAGQKIPEHVTRDRNDVDCAETKCVALTYDDGPGEDTPQLLDALAAEGVPATFFVKGTSIAGNEATLKRIAEEGHEIGSHTWNHPQLTKISRSAAEREHARINGAIEKVTGEKPTVFRPPYGAYAKGVPDGGLPSIIWSLDTNDWQNKKAPEKTVKAATTDVRPGDIILMHDIHKPSVEASPEIIAKLKEQGFTLVTVSELFGGELKPGQSYYSDERMEGSRHIPRWAG</sequence>
<dbReference type="GO" id="GO:0016020">
    <property type="term" value="C:membrane"/>
    <property type="evidence" value="ECO:0007669"/>
    <property type="project" value="TreeGrafter"/>
</dbReference>